<dbReference type="GO" id="GO:0016740">
    <property type="term" value="F:transferase activity"/>
    <property type="evidence" value="ECO:0007669"/>
    <property type="project" value="UniProtKB-KW"/>
</dbReference>
<feature type="domain" description="Glycosyltransferase 2-like" evidence="2">
    <location>
        <begin position="7"/>
        <end position="145"/>
    </location>
</feature>
<reference evidence="3 4" key="1">
    <citation type="submission" date="2018-05" db="EMBL/GenBank/DDBJ databases">
        <title>Draft genome sequence of Rhodanobacter denitrificans Yn1 isolated from gold copper mine.</title>
        <authorList>
            <person name="Yang N."/>
            <person name="Mazhar H.S."/>
            <person name="Rensing C."/>
        </authorList>
    </citation>
    <scope>NUCLEOTIDE SEQUENCE [LARGE SCALE GENOMIC DNA]</scope>
    <source>
        <strain evidence="3 4">Yn1</strain>
    </source>
</reference>
<evidence type="ECO:0000313" key="4">
    <source>
        <dbReference type="Proteomes" id="UP000252387"/>
    </source>
</evidence>
<accession>A0A368KD52</accession>
<dbReference type="Proteomes" id="UP000252387">
    <property type="component" value="Unassembled WGS sequence"/>
</dbReference>
<dbReference type="CDD" id="cd00761">
    <property type="entry name" value="Glyco_tranf_GTA_type"/>
    <property type="match status" value="1"/>
</dbReference>
<dbReference type="Pfam" id="PF00535">
    <property type="entry name" value="Glycos_transf_2"/>
    <property type="match status" value="1"/>
</dbReference>
<keyword evidence="3" id="KW-0808">Transferase</keyword>
<dbReference type="PANTHER" id="PTHR43685">
    <property type="entry name" value="GLYCOSYLTRANSFERASE"/>
    <property type="match status" value="1"/>
</dbReference>
<dbReference type="PANTHER" id="PTHR43685:SF2">
    <property type="entry name" value="GLYCOSYLTRANSFERASE 2-LIKE DOMAIN-CONTAINING PROTEIN"/>
    <property type="match status" value="1"/>
</dbReference>
<dbReference type="EMBL" id="QFWQ01000008">
    <property type="protein sequence ID" value="RCS29036.1"/>
    <property type="molecule type" value="Genomic_DNA"/>
</dbReference>
<sequence length="342" mass="39363">MTHIKLSICIATRNRADYIGETLRSIVGQATDAVEIVVLDGASTDATPEVVAELRTTFPRLRYVRKERNGGVDCDYDAAVVEAQGVYCWLMSDDDLLKPGAIARVLDAIDQGYSLVVVNAELRSLDLSELIDASRLQFGADRTYRANEFDRLFDETSAYLSYIGAVVIRHDVWMAREREPFFGSYFIHEGVIFQHQLPGSSFVIAEPLISIRFGNTQWRPKEFEIRMIRWPALIASLAGVSEDVRHRRYPVEPWRSFKSLFFYRAKGTYDLGEYRRWVRPRVHKLRDRARAFAIACFPGMLANLIGLLFCRLPYRDSNVHLLDMKASRFFYRNWFKKAPGKP</sequence>
<evidence type="ECO:0000313" key="3">
    <source>
        <dbReference type="EMBL" id="RCS29036.1"/>
    </source>
</evidence>
<dbReference type="Gene3D" id="3.90.550.10">
    <property type="entry name" value="Spore Coat Polysaccharide Biosynthesis Protein SpsA, Chain A"/>
    <property type="match status" value="1"/>
</dbReference>
<proteinExistence type="predicted"/>
<feature type="transmembrane region" description="Helical" evidence="1">
    <location>
        <begin position="291"/>
        <end position="314"/>
    </location>
</feature>
<protein>
    <submittedName>
        <fullName evidence="3">Glycosyltransferase family 2 protein</fullName>
    </submittedName>
</protein>
<keyword evidence="1" id="KW-0472">Membrane</keyword>
<organism evidence="3 4">
    <name type="scientific">Rhodanobacter denitrificans</name>
    <dbReference type="NCBI Taxonomy" id="666685"/>
    <lineage>
        <taxon>Bacteria</taxon>
        <taxon>Pseudomonadati</taxon>
        <taxon>Pseudomonadota</taxon>
        <taxon>Gammaproteobacteria</taxon>
        <taxon>Lysobacterales</taxon>
        <taxon>Rhodanobacteraceae</taxon>
        <taxon>Rhodanobacter</taxon>
    </lineage>
</organism>
<keyword evidence="1" id="KW-1133">Transmembrane helix</keyword>
<comment type="caution">
    <text evidence="3">The sequence shown here is derived from an EMBL/GenBank/DDBJ whole genome shotgun (WGS) entry which is preliminary data.</text>
</comment>
<keyword evidence="1" id="KW-0812">Transmembrane</keyword>
<dbReference type="SUPFAM" id="SSF53448">
    <property type="entry name" value="Nucleotide-diphospho-sugar transferases"/>
    <property type="match status" value="1"/>
</dbReference>
<name>A0A368KD52_9GAMM</name>
<keyword evidence="4" id="KW-1185">Reference proteome</keyword>
<dbReference type="OrthoDB" id="396512at2"/>
<dbReference type="InterPro" id="IPR001173">
    <property type="entry name" value="Glyco_trans_2-like"/>
</dbReference>
<dbReference type="AlphaFoldDB" id="A0A368KD52"/>
<evidence type="ECO:0000259" key="2">
    <source>
        <dbReference type="Pfam" id="PF00535"/>
    </source>
</evidence>
<dbReference type="InterPro" id="IPR029044">
    <property type="entry name" value="Nucleotide-diphossugar_trans"/>
</dbReference>
<evidence type="ECO:0000256" key="1">
    <source>
        <dbReference type="SAM" id="Phobius"/>
    </source>
</evidence>
<gene>
    <name evidence="3" type="ORF">DEO45_13275</name>
</gene>
<dbReference type="InterPro" id="IPR050834">
    <property type="entry name" value="Glycosyltransf_2"/>
</dbReference>
<dbReference type="RefSeq" id="WP_114344504.1">
    <property type="nucleotide sequence ID" value="NZ_QFWQ01000008.1"/>
</dbReference>